<comment type="caution">
    <text evidence="2">The sequence shown here is derived from an EMBL/GenBank/DDBJ whole genome shotgun (WGS) entry which is preliminary data.</text>
</comment>
<dbReference type="InterPro" id="IPR008928">
    <property type="entry name" value="6-hairpin_glycosidase_sf"/>
</dbReference>
<proteinExistence type="predicted"/>
<organism evidence="2 3">
    <name type="scientific">Acetobacteroides hydrogenigenes</name>
    <dbReference type="NCBI Taxonomy" id="979970"/>
    <lineage>
        <taxon>Bacteria</taxon>
        <taxon>Pseudomonadati</taxon>
        <taxon>Bacteroidota</taxon>
        <taxon>Bacteroidia</taxon>
        <taxon>Bacteroidales</taxon>
        <taxon>Rikenellaceae</taxon>
        <taxon>Acetobacteroides</taxon>
    </lineage>
</organism>
<dbReference type="SUPFAM" id="SSF52833">
    <property type="entry name" value="Thioredoxin-like"/>
    <property type="match status" value="1"/>
</dbReference>
<dbReference type="Proteomes" id="UP000294830">
    <property type="component" value="Unassembled WGS sequence"/>
</dbReference>
<dbReference type="InterPro" id="IPR012341">
    <property type="entry name" value="6hp_glycosidase-like_sf"/>
</dbReference>
<evidence type="ECO:0000259" key="1">
    <source>
        <dbReference type="Pfam" id="PF03190"/>
    </source>
</evidence>
<dbReference type="Gene3D" id="1.50.10.10">
    <property type="match status" value="1"/>
</dbReference>
<dbReference type="Gene3D" id="3.40.30.10">
    <property type="entry name" value="Glutaredoxin"/>
    <property type="match status" value="1"/>
</dbReference>
<dbReference type="CDD" id="cd02955">
    <property type="entry name" value="SSP411"/>
    <property type="match status" value="1"/>
</dbReference>
<dbReference type="InterPro" id="IPR036249">
    <property type="entry name" value="Thioredoxin-like_sf"/>
</dbReference>
<dbReference type="OrthoDB" id="9762614at2"/>
<sequence length="680" mass="77714">MNGSLHTNSLIDETSPYLLQHAHNPVLWYTLRDSVFEKAMAEDKLMVVSIGYSACHWCHVMERECFDDEEVALVMNSHYISVKVDKEERPDVDQQYMSAVRIITGNGGWPLNVICLPNGRPVFGGTYFPKQQWISILEKVNELFRSDRRRLEKMADDLSEGIKSVDIIKEKRQGLDYLPKFLRLIVEPWKRKFDTHWGGTLSVPKFPMPSSLEFLLSYGYHMRDNEVLAQVFLTLDRISQGGILDHVGGGFHRYATDAQWFLPHFEKMLYDNALMALVYMHGYQHTQNDRYKQVALRTLEFLLRELYSEDKLFYCSVDADSADGEGAYYQWTFSEICSVLDGDSNLFCDRFGIRRAGNVECNRNILNVAMSVEELSVKYSMTKKQVLDRLDLSLRKLYCFRSLRQKPSVDTKLILSWNALAIKSFALASAVFDEPRYLVVAVECIGRIEQSMIRDGKLFRTSPIPNKEIAGMLDDYAFLVDAYISLYSVTFDFDYIEKARRLVDVCLSDFFDEKSGMFFYTSSEVELPLGRKMDVVDGVMPSSNSSLARSLFYLSIALSNTKYRQIAVQMLANMQDQMSGAGPFIANWGMLLLNLTFAPAEVTLVGSDALTQKHLLDKAYLPNTLFFGSTSPSDGAIFKNRWKEGGTSIYLCIDSVCRTFEGSICDLKEDALELRNCYIL</sequence>
<dbReference type="PIRSF" id="PIRSF006402">
    <property type="entry name" value="UCP006402_thioredoxin"/>
    <property type="match status" value="1"/>
</dbReference>
<feature type="domain" description="Spermatogenesis-associated protein 20-like TRX" evidence="1">
    <location>
        <begin position="7"/>
        <end position="161"/>
    </location>
</feature>
<dbReference type="GO" id="GO:0005975">
    <property type="term" value="P:carbohydrate metabolic process"/>
    <property type="evidence" value="ECO:0007669"/>
    <property type="project" value="InterPro"/>
</dbReference>
<dbReference type="EMBL" id="SLWB01000007">
    <property type="protein sequence ID" value="TCN67587.1"/>
    <property type="molecule type" value="Genomic_DNA"/>
</dbReference>
<gene>
    <name evidence="2" type="ORF">CLV25_10746</name>
</gene>
<evidence type="ECO:0000313" key="3">
    <source>
        <dbReference type="Proteomes" id="UP000294830"/>
    </source>
</evidence>
<reference evidence="2 3" key="1">
    <citation type="submission" date="2019-03" db="EMBL/GenBank/DDBJ databases">
        <title>Genomic Encyclopedia of Archaeal and Bacterial Type Strains, Phase II (KMG-II): from individual species to whole genera.</title>
        <authorList>
            <person name="Goeker M."/>
        </authorList>
    </citation>
    <scope>NUCLEOTIDE SEQUENCE [LARGE SCALE GENOMIC DNA]</scope>
    <source>
        <strain evidence="2 3">RL-C</strain>
    </source>
</reference>
<dbReference type="InterPro" id="IPR004879">
    <property type="entry name" value="Ssp411-like_TRX"/>
</dbReference>
<dbReference type="AlphaFoldDB" id="A0A4R2EHN7"/>
<accession>A0A4R2EHN7</accession>
<dbReference type="PANTHER" id="PTHR42899">
    <property type="entry name" value="SPERMATOGENESIS-ASSOCIATED PROTEIN 20"/>
    <property type="match status" value="1"/>
</dbReference>
<name>A0A4R2EHN7_9BACT</name>
<keyword evidence="3" id="KW-1185">Reference proteome</keyword>
<dbReference type="RefSeq" id="WP_131839227.1">
    <property type="nucleotide sequence ID" value="NZ_SLWB01000007.1"/>
</dbReference>
<dbReference type="SUPFAM" id="SSF48208">
    <property type="entry name" value="Six-hairpin glycosidases"/>
    <property type="match status" value="1"/>
</dbReference>
<evidence type="ECO:0000313" key="2">
    <source>
        <dbReference type="EMBL" id="TCN67587.1"/>
    </source>
</evidence>
<dbReference type="PANTHER" id="PTHR42899:SF1">
    <property type="entry name" value="SPERMATOGENESIS-ASSOCIATED PROTEIN 20"/>
    <property type="match status" value="1"/>
</dbReference>
<protein>
    <recommendedName>
        <fullName evidence="1">Spermatogenesis-associated protein 20-like TRX domain-containing protein</fullName>
    </recommendedName>
</protein>
<dbReference type="Pfam" id="PF03190">
    <property type="entry name" value="Thioredox_DsbH"/>
    <property type="match status" value="1"/>
</dbReference>
<dbReference type="InterPro" id="IPR024705">
    <property type="entry name" value="Ssp411"/>
</dbReference>